<comment type="caution">
    <text evidence="1">The sequence shown here is derived from an EMBL/GenBank/DDBJ whole genome shotgun (WGS) entry which is preliminary data.</text>
</comment>
<evidence type="ECO:0000313" key="1">
    <source>
        <dbReference type="EMBL" id="KAF8905858.1"/>
    </source>
</evidence>
<organism evidence="1 2">
    <name type="scientific">Gymnopilus junonius</name>
    <name type="common">Spectacular rustgill mushroom</name>
    <name type="synonym">Gymnopilus spectabilis subsp. junonius</name>
    <dbReference type="NCBI Taxonomy" id="109634"/>
    <lineage>
        <taxon>Eukaryota</taxon>
        <taxon>Fungi</taxon>
        <taxon>Dikarya</taxon>
        <taxon>Basidiomycota</taxon>
        <taxon>Agaricomycotina</taxon>
        <taxon>Agaricomycetes</taxon>
        <taxon>Agaricomycetidae</taxon>
        <taxon>Agaricales</taxon>
        <taxon>Agaricineae</taxon>
        <taxon>Hymenogastraceae</taxon>
        <taxon>Gymnopilus</taxon>
    </lineage>
</organism>
<gene>
    <name evidence="1" type="ORF">CPB84DRAFT_1771358</name>
</gene>
<sequence>MMTIRDLERRFTAVEALQLFKEMFSQLKETQLATPFWEDDLEVCVPYNKYDRWRNLPLHFTKTWAIYTEEHLIPLMTKFLRWLCRREWIYHTVVYIRG</sequence>
<dbReference type="OrthoDB" id="2722301at2759"/>
<evidence type="ECO:0000313" key="2">
    <source>
        <dbReference type="Proteomes" id="UP000724874"/>
    </source>
</evidence>
<dbReference type="AlphaFoldDB" id="A0A9P5NUM9"/>
<name>A0A9P5NUM9_GYMJU</name>
<reference evidence="1" key="1">
    <citation type="submission" date="2020-11" db="EMBL/GenBank/DDBJ databases">
        <authorList>
            <consortium name="DOE Joint Genome Institute"/>
            <person name="Ahrendt S."/>
            <person name="Riley R."/>
            <person name="Andreopoulos W."/>
            <person name="LaButti K."/>
            <person name="Pangilinan J."/>
            <person name="Ruiz-duenas F.J."/>
            <person name="Barrasa J.M."/>
            <person name="Sanchez-Garcia M."/>
            <person name="Camarero S."/>
            <person name="Miyauchi S."/>
            <person name="Serrano A."/>
            <person name="Linde D."/>
            <person name="Babiker R."/>
            <person name="Drula E."/>
            <person name="Ayuso-Fernandez I."/>
            <person name="Pacheco R."/>
            <person name="Padilla G."/>
            <person name="Ferreira P."/>
            <person name="Barriuso J."/>
            <person name="Kellner H."/>
            <person name="Castanera R."/>
            <person name="Alfaro M."/>
            <person name="Ramirez L."/>
            <person name="Pisabarro A.G."/>
            <person name="Kuo A."/>
            <person name="Tritt A."/>
            <person name="Lipzen A."/>
            <person name="He G."/>
            <person name="Yan M."/>
            <person name="Ng V."/>
            <person name="Cullen D."/>
            <person name="Martin F."/>
            <person name="Rosso M.-N."/>
            <person name="Henrissat B."/>
            <person name="Hibbett D."/>
            <person name="Martinez A.T."/>
            <person name="Grigoriev I.V."/>
        </authorList>
    </citation>
    <scope>NUCLEOTIDE SEQUENCE</scope>
    <source>
        <strain evidence="1">AH 44721</strain>
    </source>
</reference>
<accession>A0A9P5NUM9</accession>
<keyword evidence="2" id="KW-1185">Reference proteome</keyword>
<dbReference type="EMBL" id="JADNYJ010000021">
    <property type="protein sequence ID" value="KAF8905858.1"/>
    <property type="molecule type" value="Genomic_DNA"/>
</dbReference>
<proteinExistence type="predicted"/>
<protein>
    <submittedName>
        <fullName evidence="1">Uncharacterized protein</fullName>
    </submittedName>
</protein>
<dbReference type="Proteomes" id="UP000724874">
    <property type="component" value="Unassembled WGS sequence"/>
</dbReference>